<dbReference type="PANTHER" id="PTHR35540:SF1">
    <property type="entry name" value="IZUMO SPERM-EGG FUSION PROTEIN 1"/>
    <property type="match status" value="1"/>
</dbReference>
<dbReference type="AlphaFoldDB" id="A0A6J2UNE1"/>
<dbReference type="InterPro" id="IPR029389">
    <property type="entry name" value="IZUMO"/>
</dbReference>
<dbReference type="GO" id="GO:0005886">
    <property type="term" value="C:plasma membrane"/>
    <property type="evidence" value="ECO:0007669"/>
    <property type="project" value="TreeGrafter"/>
</dbReference>
<dbReference type="SUPFAM" id="SSF48726">
    <property type="entry name" value="Immunoglobulin"/>
    <property type="match status" value="1"/>
</dbReference>
<dbReference type="InterPro" id="IPR032699">
    <property type="entry name" value="Izumo-Ig"/>
</dbReference>
<dbReference type="GO" id="GO:0007342">
    <property type="term" value="P:fusion of sperm to egg plasma membrane involved in single fertilization"/>
    <property type="evidence" value="ECO:0007669"/>
    <property type="project" value="InterPro"/>
</dbReference>
<evidence type="ECO:0000256" key="2">
    <source>
        <dbReference type="ARBA" id="ARBA00022729"/>
    </source>
</evidence>
<dbReference type="PANTHER" id="PTHR35540">
    <property type="entry name" value="IZUMO SPERM-EGG FUSION PROTEIN 1"/>
    <property type="match status" value="1"/>
</dbReference>
<evidence type="ECO:0000313" key="7">
    <source>
        <dbReference type="RefSeq" id="XP_030621915.1"/>
    </source>
</evidence>
<gene>
    <name evidence="7" type="primary">izumo1</name>
</gene>
<feature type="transmembrane region" description="Helical" evidence="3">
    <location>
        <begin position="287"/>
        <end position="310"/>
    </location>
</feature>
<dbReference type="Gene3D" id="2.60.40.10">
    <property type="entry name" value="Immunoglobulins"/>
    <property type="match status" value="1"/>
</dbReference>
<dbReference type="SMART" id="SM00409">
    <property type="entry name" value="IG"/>
    <property type="match status" value="1"/>
</dbReference>
<dbReference type="OrthoDB" id="9907157at2759"/>
<dbReference type="CDD" id="cd00096">
    <property type="entry name" value="Ig"/>
    <property type="match status" value="1"/>
</dbReference>
<evidence type="ECO:0000259" key="5">
    <source>
        <dbReference type="PROSITE" id="PS50835"/>
    </source>
</evidence>
<keyword evidence="6" id="KW-1185">Reference proteome</keyword>
<comment type="similarity">
    <text evidence="1">Belongs to the Izumo family.</text>
</comment>
<dbReference type="PROSITE" id="PS50835">
    <property type="entry name" value="IG_LIKE"/>
    <property type="match status" value="1"/>
</dbReference>
<feature type="domain" description="Ig-like" evidence="5">
    <location>
        <begin position="159"/>
        <end position="247"/>
    </location>
</feature>
<dbReference type="GeneID" id="115805463"/>
<dbReference type="Pfam" id="PF15005">
    <property type="entry name" value="IZUMO"/>
    <property type="match status" value="1"/>
</dbReference>
<keyword evidence="3" id="KW-0812">Transmembrane</keyword>
<sequence length="311" mass="35899">MCPVCSLCIIFLLFVFPRAESCLQCTRVVRYLHEDFLAGVSDITVQDQIELKKIIDHAYITYRDTSRQYHGVIDPTTLYRARTEYQSEFRRHWTEETTGSIHWDMITIVEKGKRILEKHLKVFVAEGLCPNKCGLLYQSVMNCSSCEHGLRTCLSTTSPRDCGEHHLEAEEGDQVVLDCFLPWHTLVMGQPDYHYSWRPLTQNLSIEGDYKVLVVTPESKIVLNQLRVEEQGVYRCLLQDSEGTTLSRTHFILTVNPLPLTTPRQILIQPTLPHWFDSRPVKLHRDFLIILLALLTTLCFMACLALIVGFR</sequence>
<keyword evidence="2 4" id="KW-0732">Signal</keyword>
<reference evidence="7" key="1">
    <citation type="submission" date="2025-08" db="UniProtKB">
        <authorList>
            <consortium name="RefSeq"/>
        </authorList>
    </citation>
    <scope>IDENTIFICATION</scope>
</reference>
<feature type="signal peptide" evidence="4">
    <location>
        <begin position="1"/>
        <end position="21"/>
    </location>
</feature>
<evidence type="ECO:0000313" key="6">
    <source>
        <dbReference type="Proteomes" id="UP000504632"/>
    </source>
</evidence>
<evidence type="ECO:0000256" key="3">
    <source>
        <dbReference type="SAM" id="Phobius"/>
    </source>
</evidence>
<organism evidence="6 7">
    <name type="scientific">Chanos chanos</name>
    <name type="common">Milkfish</name>
    <name type="synonym">Mugil chanos</name>
    <dbReference type="NCBI Taxonomy" id="29144"/>
    <lineage>
        <taxon>Eukaryota</taxon>
        <taxon>Metazoa</taxon>
        <taxon>Chordata</taxon>
        <taxon>Craniata</taxon>
        <taxon>Vertebrata</taxon>
        <taxon>Euteleostomi</taxon>
        <taxon>Actinopterygii</taxon>
        <taxon>Neopterygii</taxon>
        <taxon>Teleostei</taxon>
        <taxon>Ostariophysi</taxon>
        <taxon>Gonorynchiformes</taxon>
        <taxon>Chanidae</taxon>
        <taxon>Chanos</taxon>
    </lineage>
</organism>
<keyword evidence="3" id="KW-1133">Transmembrane helix</keyword>
<dbReference type="GO" id="GO:0005102">
    <property type="term" value="F:signaling receptor binding"/>
    <property type="evidence" value="ECO:0007669"/>
    <property type="project" value="InterPro"/>
</dbReference>
<proteinExistence type="inferred from homology"/>
<dbReference type="InterPro" id="IPR003599">
    <property type="entry name" value="Ig_sub"/>
</dbReference>
<dbReference type="FunCoup" id="A0A6J2UNE1">
    <property type="interactions" value="4"/>
</dbReference>
<dbReference type="InterPro" id="IPR032700">
    <property type="entry name" value="IZUMO1"/>
</dbReference>
<evidence type="ECO:0000256" key="1">
    <source>
        <dbReference type="ARBA" id="ARBA00009633"/>
    </source>
</evidence>
<protein>
    <submittedName>
        <fullName evidence="7">Izumo sperm-egg fusion protein 1</fullName>
    </submittedName>
</protein>
<dbReference type="Pfam" id="PF16706">
    <property type="entry name" value="Izumo-Ig"/>
    <property type="match status" value="1"/>
</dbReference>
<dbReference type="RefSeq" id="XP_030621915.1">
    <property type="nucleotide sequence ID" value="XM_030766055.1"/>
</dbReference>
<dbReference type="Proteomes" id="UP000504632">
    <property type="component" value="Chromosome 1"/>
</dbReference>
<dbReference type="GO" id="GO:0035036">
    <property type="term" value="P:sperm-egg recognition"/>
    <property type="evidence" value="ECO:0007669"/>
    <property type="project" value="InterPro"/>
</dbReference>
<evidence type="ECO:0000256" key="4">
    <source>
        <dbReference type="SAM" id="SignalP"/>
    </source>
</evidence>
<feature type="chain" id="PRO_5026774466" evidence="4">
    <location>
        <begin position="22"/>
        <end position="311"/>
    </location>
</feature>
<dbReference type="InterPro" id="IPR007110">
    <property type="entry name" value="Ig-like_dom"/>
</dbReference>
<dbReference type="InParanoid" id="A0A6J2UNE1"/>
<name>A0A6J2UNE1_CHACN</name>
<dbReference type="CTD" id="284359"/>
<accession>A0A6J2UNE1</accession>
<keyword evidence="3" id="KW-0472">Membrane</keyword>
<dbReference type="InterPro" id="IPR036179">
    <property type="entry name" value="Ig-like_dom_sf"/>
</dbReference>
<dbReference type="InterPro" id="IPR013783">
    <property type="entry name" value="Ig-like_fold"/>
</dbReference>
<dbReference type="GO" id="GO:0002080">
    <property type="term" value="C:acrosomal membrane"/>
    <property type="evidence" value="ECO:0007669"/>
    <property type="project" value="TreeGrafter"/>
</dbReference>
<dbReference type="GO" id="GO:0086080">
    <property type="term" value="F:protein binding involved in heterotypic cell-cell adhesion"/>
    <property type="evidence" value="ECO:0007669"/>
    <property type="project" value="TreeGrafter"/>
</dbReference>